<dbReference type="PANTHER" id="PTHR10302">
    <property type="entry name" value="SINGLE-STRANDED DNA-BINDING PROTEIN"/>
    <property type="match status" value="1"/>
</dbReference>
<feature type="region of interest" description="Disordered" evidence="2">
    <location>
        <begin position="48"/>
        <end position="118"/>
    </location>
</feature>
<dbReference type="GO" id="GO:0003697">
    <property type="term" value="F:single-stranded DNA binding"/>
    <property type="evidence" value="ECO:0007669"/>
    <property type="project" value="InterPro"/>
</dbReference>
<dbReference type="CDD" id="cd04496">
    <property type="entry name" value="SSB_OBF"/>
    <property type="match status" value="1"/>
</dbReference>
<accession>T0ZKF7</accession>
<dbReference type="SUPFAM" id="SSF50249">
    <property type="entry name" value="Nucleic acid-binding proteins"/>
    <property type="match status" value="1"/>
</dbReference>
<keyword evidence="1 3" id="KW-0238">DNA-binding</keyword>
<evidence type="ECO:0000313" key="3">
    <source>
        <dbReference type="EMBL" id="EQD45128.1"/>
    </source>
</evidence>
<feature type="compositionally biased region" description="Polar residues" evidence="2">
    <location>
        <begin position="86"/>
        <end position="105"/>
    </location>
</feature>
<gene>
    <name evidence="3" type="ORF">B1A_14946</name>
</gene>
<feature type="compositionally biased region" description="Basic and acidic residues" evidence="2">
    <location>
        <begin position="48"/>
        <end position="58"/>
    </location>
</feature>
<evidence type="ECO:0000256" key="2">
    <source>
        <dbReference type="SAM" id="MobiDB-lite"/>
    </source>
</evidence>
<dbReference type="Gene3D" id="2.40.50.140">
    <property type="entry name" value="Nucleic acid-binding proteins"/>
    <property type="match status" value="1"/>
</dbReference>
<dbReference type="GO" id="GO:0009295">
    <property type="term" value="C:nucleoid"/>
    <property type="evidence" value="ECO:0007669"/>
    <property type="project" value="TreeGrafter"/>
</dbReference>
<evidence type="ECO:0000256" key="1">
    <source>
        <dbReference type="ARBA" id="ARBA00023125"/>
    </source>
</evidence>
<organism evidence="3">
    <name type="scientific">mine drainage metagenome</name>
    <dbReference type="NCBI Taxonomy" id="410659"/>
    <lineage>
        <taxon>unclassified sequences</taxon>
        <taxon>metagenomes</taxon>
        <taxon>ecological metagenomes</taxon>
    </lineage>
</organism>
<dbReference type="Pfam" id="PF00436">
    <property type="entry name" value="SSB"/>
    <property type="match status" value="1"/>
</dbReference>
<dbReference type="PANTHER" id="PTHR10302:SF27">
    <property type="entry name" value="SINGLE-STRANDED DNA-BINDING PROTEIN"/>
    <property type="match status" value="1"/>
</dbReference>
<dbReference type="AlphaFoldDB" id="T0ZKF7"/>
<dbReference type="InterPro" id="IPR011344">
    <property type="entry name" value="ssDNA-bd"/>
</dbReference>
<proteinExistence type="predicted"/>
<dbReference type="EMBL" id="AUZX01010977">
    <property type="protein sequence ID" value="EQD45128.1"/>
    <property type="molecule type" value="Genomic_DNA"/>
</dbReference>
<dbReference type="InterPro" id="IPR012340">
    <property type="entry name" value="NA-bd_OB-fold"/>
</dbReference>
<comment type="caution">
    <text evidence="3">The sequence shown here is derived from an EMBL/GenBank/DDBJ whole genome shotgun (WGS) entry which is preliminary data.</text>
</comment>
<name>T0ZKF7_9ZZZZ</name>
<dbReference type="GO" id="GO:0006260">
    <property type="term" value="P:DNA replication"/>
    <property type="evidence" value="ECO:0007669"/>
    <property type="project" value="InterPro"/>
</dbReference>
<reference evidence="3" key="2">
    <citation type="journal article" date="2014" name="ISME J.">
        <title>Microbial stratification in low pH oxic and suboxic macroscopic growths along an acid mine drainage.</title>
        <authorList>
            <person name="Mendez-Garcia C."/>
            <person name="Mesa V."/>
            <person name="Sprenger R.R."/>
            <person name="Richter M."/>
            <person name="Diez M.S."/>
            <person name="Solano J."/>
            <person name="Bargiela R."/>
            <person name="Golyshina O.V."/>
            <person name="Manteca A."/>
            <person name="Ramos J.L."/>
            <person name="Gallego J.R."/>
            <person name="Llorente I."/>
            <person name="Martins Dos Santos V.A."/>
            <person name="Jensen O.N."/>
            <person name="Pelaez A.I."/>
            <person name="Sanchez J."/>
            <person name="Ferrer M."/>
        </authorList>
    </citation>
    <scope>NUCLEOTIDE SEQUENCE</scope>
</reference>
<sequence length="118" mass="12574">MAFFGKLAEVASNYLRKGSLVYIEGSLETRKYDKDGVTHYSTSIKGRELRMLEKRGDSAEESAGAGEGARGTPRGNLRGNGERTNGKSGNASSNAARVAAPSSQPVDDEEFDLGSIPF</sequence>
<dbReference type="NCBIfam" id="TIGR00621">
    <property type="entry name" value="ssb"/>
    <property type="match status" value="1"/>
</dbReference>
<protein>
    <submittedName>
        <fullName evidence="3">Primosome PriB/single-strand DNA-binding protein</fullName>
    </submittedName>
</protein>
<reference evidence="3" key="1">
    <citation type="submission" date="2013-08" db="EMBL/GenBank/DDBJ databases">
        <authorList>
            <person name="Mendez C."/>
            <person name="Richter M."/>
            <person name="Ferrer M."/>
            <person name="Sanchez J."/>
        </authorList>
    </citation>
    <scope>NUCLEOTIDE SEQUENCE</scope>
</reference>
<dbReference type="PROSITE" id="PS50935">
    <property type="entry name" value="SSB"/>
    <property type="match status" value="1"/>
</dbReference>
<dbReference type="InterPro" id="IPR000424">
    <property type="entry name" value="Primosome_PriB/ssb"/>
</dbReference>